<evidence type="ECO:0000313" key="2">
    <source>
        <dbReference type="EMBL" id="MEE4590437.1"/>
    </source>
</evidence>
<dbReference type="InterPro" id="IPR032710">
    <property type="entry name" value="NTF2-like_dom_sf"/>
</dbReference>
<feature type="domain" description="SnoaL-like" evidence="1">
    <location>
        <begin position="178"/>
        <end position="274"/>
    </location>
</feature>
<dbReference type="EMBL" id="JAZBJO010000001">
    <property type="protein sequence ID" value="MEE4590437.1"/>
    <property type="molecule type" value="Genomic_DNA"/>
</dbReference>
<reference evidence="2 3" key="1">
    <citation type="submission" date="2023-11" db="EMBL/GenBank/DDBJ databases">
        <title>30 novel species of actinomycetes from the DSMZ collection.</title>
        <authorList>
            <person name="Nouioui I."/>
        </authorList>
    </citation>
    <scope>NUCLEOTIDE SEQUENCE [LARGE SCALE GENOMIC DNA]</scope>
    <source>
        <strain evidence="2 3">DSM 41524</strain>
    </source>
</reference>
<evidence type="ECO:0000313" key="3">
    <source>
        <dbReference type="Proteomes" id="UP001354709"/>
    </source>
</evidence>
<dbReference type="SUPFAM" id="SSF109604">
    <property type="entry name" value="HD-domain/PDEase-like"/>
    <property type="match status" value="1"/>
</dbReference>
<dbReference type="Proteomes" id="UP001354709">
    <property type="component" value="Unassembled WGS sequence"/>
</dbReference>
<accession>A0ABU7PN17</accession>
<dbReference type="Gene3D" id="1.10.3210.10">
    <property type="entry name" value="Hypothetical protein af1432"/>
    <property type="match status" value="1"/>
</dbReference>
<organism evidence="2 3">
    <name type="scientific">Streptomyces asiaticus subsp. ignotus</name>
    <dbReference type="NCBI Taxonomy" id="3098222"/>
    <lineage>
        <taxon>Bacteria</taxon>
        <taxon>Bacillati</taxon>
        <taxon>Actinomycetota</taxon>
        <taxon>Actinomycetes</taxon>
        <taxon>Kitasatosporales</taxon>
        <taxon>Streptomycetaceae</taxon>
        <taxon>Streptomyces</taxon>
        <taxon>Streptomyces violaceusniger group</taxon>
    </lineage>
</organism>
<dbReference type="Gene3D" id="3.10.450.50">
    <property type="match status" value="1"/>
</dbReference>
<dbReference type="InterPro" id="IPR037401">
    <property type="entry name" value="SnoaL-like"/>
</dbReference>
<dbReference type="PANTHER" id="PTHR35569:SF1">
    <property type="entry name" value="CYANAMIDE HYDRATASE DDI2-RELATED"/>
    <property type="match status" value="1"/>
</dbReference>
<dbReference type="PANTHER" id="PTHR35569">
    <property type="entry name" value="CYANAMIDE HYDRATASE DDI2-RELATED"/>
    <property type="match status" value="1"/>
</dbReference>
<proteinExistence type="predicted"/>
<sequence>MFLICLLHDLGVSEVGNGRQRFEVDGADVARAFLLEAGFEQERADKVWAGIALHTSDGIAPRFSPEAGVAQVGIATDIAGIARDAPPADLIADALDAWPRHDLGYAFAEDIAAQIAATPEKASPVNFPGHVTALGMPPGKAPTWYDMVANSGWGDRPLHRRPGAPAAAETPDQRTKLFLERLRARDLDGLLALYEPSAAAGRPTGGPAAGHEAIRADLSALIDSEVTIELTARSAAHGSGLALLSHTAAFTAPDGTATVRDTTEVARRQADGRWPYAIGDPFFSRRPSQSRDHLLS</sequence>
<keyword evidence="3" id="KW-1185">Reference proteome</keyword>
<comment type="caution">
    <text evidence="2">The sequence shown here is derived from an EMBL/GenBank/DDBJ whole genome shotgun (WGS) entry which is preliminary data.</text>
</comment>
<dbReference type="Pfam" id="PF12680">
    <property type="entry name" value="SnoaL_2"/>
    <property type="match status" value="1"/>
</dbReference>
<evidence type="ECO:0000259" key="1">
    <source>
        <dbReference type="Pfam" id="PF12680"/>
    </source>
</evidence>
<protein>
    <submittedName>
        <fullName evidence="2">Nuclear transport factor 2 family protein</fullName>
    </submittedName>
</protein>
<name>A0ABU7PN17_9ACTN</name>
<dbReference type="SUPFAM" id="SSF54427">
    <property type="entry name" value="NTF2-like"/>
    <property type="match status" value="1"/>
</dbReference>
<dbReference type="RefSeq" id="WP_330805828.1">
    <property type="nucleotide sequence ID" value="NZ_JAZBJO010000001.1"/>
</dbReference>
<gene>
    <name evidence="2" type="ORF">V2J94_00745</name>
</gene>